<reference evidence="1" key="1">
    <citation type="journal article" date="2015" name="Nature">
        <title>Complex archaea that bridge the gap between prokaryotes and eukaryotes.</title>
        <authorList>
            <person name="Spang A."/>
            <person name="Saw J.H."/>
            <person name="Jorgensen S.L."/>
            <person name="Zaremba-Niedzwiedzka K."/>
            <person name="Martijn J."/>
            <person name="Lind A.E."/>
            <person name="van Eijk R."/>
            <person name="Schleper C."/>
            <person name="Guy L."/>
            <person name="Ettema T.J."/>
        </authorList>
    </citation>
    <scope>NUCLEOTIDE SEQUENCE</scope>
</reference>
<organism evidence="1">
    <name type="scientific">marine sediment metagenome</name>
    <dbReference type="NCBI Taxonomy" id="412755"/>
    <lineage>
        <taxon>unclassified sequences</taxon>
        <taxon>metagenomes</taxon>
        <taxon>ecological metagenomes</taxon>
    </lineage>
</organism>
<protein>
    <submittedName>
        <fullName evidence="1">Uncharacterized protein</fullName>
    </submittedName>
</protein>
<dbReference type="AlphaFoldDB" id="A0A0F9AL54"/>
<comment type="caution">
    <text evidence="1">The sequence shown here is derived from an EMBL/GenBank/DDBJ whole genome shotgun (WGS) entry which is preliminary data.</text>
</comment>
<dbReference type="EMBL" id="LAZR01054124">
    <property type="protein sequence ID" value="KKK79229.1"/>
    <property type="molecule type" value="Genomic_DNA"/>
</dbReference>
<accession>A0A0F9AL54</accession>
<evidence type="ECO:0000313" key="1">
    <source>
        <dbReference type="EMBL" id="KKK79229.1"/>
    </source>
</evidence>
<sequence length="68" mass="7631">MRYSFVGKNPGDALLSRMLKGGLDATVAGYREDEVFVTVVEGEEWADEDAWVRAIEEHYACVFDDATE</sequence>
<name>A0A0F9AL54_9ZZZZ</name>
<proteinExistence type="predicted"/>
<gene>
    <name evidence="1" type="ORF">LCGC14_2835630</name>
</gene>